<dbReference type="GO" id="GO:0004332">
    <property type="term" value="F:fructose-bisphosphate aldolase activity"/>
    <property type="evidence" value="ECO:0007669"/>
    <property type="project" value="InterPro"/>
</dbReference>
<organism evidence="8 9">
    <name type="scientific">Hydrogenivirga caldilitoris</name>
    <dbReference type="NCBI Taxonomy" id="246264"/>
    <lineage>
        <taxon>Bacteria</taxon>
        <taxon>Pseudomonadati</taxon>
        <taxon>Aquificota</taxon>
        <taxon>Aquificia</taxon>
        <taxon>Aquificales</taxon>
        <taxon>Aquificaceae</taxon>
        <taxon>Hydrogenivirga</taxon>
    </lineage>
</organism>
<feature type="binding site" evidence="5">
    <location>
        <begin position="202"/>
        <end position="203"/>
    </location>
    <ligand>
        <name>1-deoxy-D-threo-hexo-2,5-diulose 6-phosphate</name>
        <dbReference type="ChEBI" id="CHEBI:58861"/>
    </ligand>
</feature>
<evidence type="ECO:0000313" key="9">
    <source>
        <dbReference type="Proteomes" id="UP000267841"/>
    </source>
</evidence>
<comment type="function">
    <text evidence="5">Catalyzes a transaldol reaction between 6-deoxy-5-ketofructose 1-phosphate (DKFP) and L-aspartate semialdehyde (ASA) with an elimination of hydroxypyruvaldehyde phosphate to yield 2-amino-3,7-dideoxy-D-threo-hept-6-ulosonate (ADH). Plays a key role in an alternative pathway of the biosynthesis of 3-dehydroquinate (DHQ), which is involved in the canonical pathway for the biosynthesis of aromatic amino acids.</text>
</comment>
<dbReference type="CDD" id="cd00958">
    <property type="entry name" value="DhnA"/>
    <property type="match status" value="1"/>
</dbReference>
<dbReference type="Proteomes" id="UP000267841">
    <property type="component" value="Unassembled WGS sequence"/>
</dbReference>
<keyword evidence="4 5" id="KW-0704">Schiff base</keyword>
<dbReference type="InterPro" id="IPR041720">
    <property type="entry name" value="FbaB-like"/>
</dbReference>
<proteinExistence type="inferred from homology"/>
<dbReference type="GO" id="GO:0009073">
    <property type="term" value="P:aromatic amino acid family biosynthetic process"/>
    <property type="evidence" value="ECO:0007669"/>
    <property type="project" value="UniProtKB-UniRule"/>
</dbReference>
<comment type="caution">
    <text evidence="8">The sequence shown here is derived from an EMBL/GenBank/DDBJ whole genome shotgun (WGS) entry which is preliminary data.</text>
</comment>
<comment type="catalytic activity">
    <reaction evidence="5">
        <text>1-deoxy-D-threo-hexo-2,5-diulose 6-phosphate + L-aspartate 4-semialdehyde = 2,3-dioxopropyl phosphate + 2-amino-2,3,7-trideoxy-D-lyxo-hept-6-ulosonate</text>
        <dbReference type="Rhea" id="RHEA:25952"/>
        <dbReference type="ChEBI" id="CHEBI:58859"/>
        <dbReference type="ChEBI" id="CHEBI:58860"/>
        <dbReference type="ChEBI" id="CHEBI:58861"/>
        <dbReference type="ChEBI" id="CHEBI:537519"/>
        <dbReference type="EC" id="2.2.1.10"/>
    </reaction>
</comment>
<name>A0A497XRH7_9AQUI</name>
<evidence type="ECO:0000256" key="1">
    <source>
        <dbReference type="ARBA" id="ARBA00022605"/>
    </source>
</evidence>
<dbReference type="PANTHER" id="PTHR47916:SF1">
    <property type="entry name" value="3-HYDROXY-5-PHOSPHONOOXYPENTANE-2,4-DIONE THIOLASE"/>
    <property type="match status" value="1"/>
</dbReference>
<comment type="similarity">
    <text evidence="5">Belongs to the DeoC/FbaB aldolase family. ADHS subfamily.</text>
</comment>
<dbReference type="EC" id="2.2.1.10" evidence="5 6"/>
<gene>
    <name evidence="5" type="primary">aroA'</name>
    <name evidence="8" type="ORF">BCF55_1178</name>
</gene>
<feature type="active site" description="Schiff-base intermediate with dihydroxyacetone-P" evidence="7">
    <location>
        <position position="177"/>
    </location>
</feature>
<dbReference type="PIRSF" id="PIRSF038992">
    <property type="entry name" value="Aldolase_Ia"/>
    <property type="match status" value="1"/>
</dbReference>
<dbReference type="SUPFAM" id="SSF51569">
    <property type="entry name" value="Aldolase"/>
    <property type="match status" value="1"/>
</dbReference>
<dbReference type="Pfam" id="PF01791">
    <property type="entry name" value="DeoC"/>
    <property type="match status" value="1"/>
</dbReference>
<dbReference type="NCBIfam" id="TIGR01949">
    <property type="entry name" value="ADH_synth"/>
    <property type="match status" value="1"/>
</dbReference>
<sequence length="268" mass="28580">MNIGKVVRLERIMNRNTRRTIIVPMDHGVSSGPIEGIKDIKVAVDKVAEGGANAVVLHKGMVRAGHRGGGKDIGLIVHLSASTDLSPSKNDKVLVCSVEEAIRLGADAVSIHVNIGADMERDMLRDFGIISRACEEWQMPLLAMVYGRGPKIENQYDPKVVAHCARIGAELGADIVKVPYSGDPESFRLATEGSPIPVVIAGGPKMKSERDVLEMVHGAIRAGASGLSIGRNIFQAKDPGLMVRAMAKIVHEGGSVEEALEILGQTQT</sequence>
<feature type="binding site" evidence="5">
    <location>
        <begin position="146"/>
        <end position="148"/>
    </location>
    <ligand>
        <name>1-deoxy-D-threo-hexo-2,5-diulose 6-phosphate</name>
        <dbReference type="ChEBI" id="CHEBI:58861"/>
    </ligand>
</feature>
<dbReference type="HAMAP" id="MF_00960">
    <property type="entry name" value="ADH_synthase"/>
    <property type="match status" value="1"/>
</dbReference>
<keyword evidence="3 5" id="KW-0057">Aromatic amino acid biosynthesis</keyword>
<evidence type="ECO:0000313" key="8">
    <source>
        <dbReference type="EMBL" id="RLJ70891.1"/>
    </source>
</evidence>
<dbReference type="GO" id="GO:0016836">
    <property type="term" value="F:hydro-lyase activity"/>
    <property type="evidence" value="ECO:0007669"/>
    <property type="project" value="InterPro"/>
</dbReference>
<keyword evidence="1 5" id="KW-0028">Amino-acid biosynthesis</keyword>
<keyword evidence="2 5" id="KW-0808">Transferase</keyword>
<evidence type="ECO:0000256" key="3">
    <source>
        <dbReference type="ARBA" id="ARBA00023141"/>
    </source>
</evidence>
<feature type="binding site" evidence="5">
    <location>
        <begin position="230"/>
        <end position="231"/>
    </location>
    <ligand>
        <name>1-deoxy-D-threo-hexo-2,5-diulose 6-phosphate</name>
        <dbReference type="ChEBI" id="CHEBI:58861"/>
    </ligand>
</feature>
<dbReference type="InterPro" id="IPR013785">
    <property type="entry name" value="Aldolase_TIM"/>
</dbReference>
<dbReference type="InterPro" id="IPR002915">
    <property type="entry name" value="DeoC/FbaB/LacD_aldolase"/>
</dbReference>
<feature type="active site" description="Schiff-base intermediate with substrate" evidence="5">
    <location>
        <position position="177"/>
    </location>
</feature>
<dbReference type="AlphaFoldDB" id="A0A497XRH7"/>
<dbReference type="InterPro" id="IPR050456">
    <property type="entry name" value="DeoC/FbaB_aldolase"/>
</dbReference>
<feature type="active site" description="Proton acceptor" evidence="5">
    <location>
        <position position="26"/>
    </location>
</feature>
<protein>
    <recommendedName>
        <fullName evidence="5 6">2-amino-3,7-dideoxy-D-threo-hept-6-ulosonate synthase</fullName>
        <shortName evidence="5">ADH synthase</shortName>
        <shortName evidence="5">ADHS</shortName>
        <shortName evidence="5">ADTH synthase</shortName>
        <ecNumber evidence="5 6">2.2.1.10</ecNumber>
    </recommendedName>
</protein>
<dbReference type="OrthoDB" id="5915071at2"/>
<feature type="active site" description="Proton donor" evidence="5 7">
    <location>
        <position position="146"/>
    </location>
</feature>
<dbReference type="EMBL" id="RCCJ01000001">
    <property type="protein sequence ID" value="RLJ70891.1"/>
    <property type="molecule type" value="Genomic_DNA"/>
</dbReference>
<dbReference type="NCBIfam" id="NF005556">
    <property type="entry name" value="PRK07226.1"/>
    <property type="match status" value="1"/>
</dbReference>
<dbReference type="InterPro" id="IPR010210">
    <property type="entry name" value="ADH_synthase"/>
</dbReference>
<keyword evidence="9" id="KW-1185">Reference proteome</keyword>
<evidence type="ECO:0000256" key="4">
    <source>
        <dbReference type="ARBA" id="ARBA00023270"/>
    </source>
</evidence>
<evidence type="ECO:0000256" key="5">
    <source>
        <dbReference type="HAMAP-Rule" id="MF_00960"/>
    </source>
</evidence>
<feature type="binding site" evidence="5">
    <location>
        <begin position="26"/>
        <end position="30"/>
    </location>
    <ligand>
        <name>1-deoxy-D-threo-hexo-2,5-diulose 6-phosphate</name>
        <dbReference type="ChEBI" id="CHEBI:58861"/>
    </ligand>
</feature>
<dbReference type="Gene3D" id="3.20.20.70">
    <property type="entry name" value="Aldolase class I"/>
    <property type="match status" value="1"/>
</dbReference>
<dbReference type="GO" id="GO:0008652">
    <property type="term" value="P:amino acid biosynthetic process"/>
    <property type="evidence" value="ECO:0007669"/>
    <property type="project" value="UniProtKB-KW"/>
</dbReference>
<dbReference type="GO" id="GO:0016744">
    <property type="term" value="F:transketolase or transaldolase activity"/>
    <property type="evidence" value="ECO:0007669"/>
    <property type="project" value="UniProtKB-UniRule"/>
</dbReference>
<dbReference type="PANTHER" id="PTHR47916">
    <property type="entry name" value="FRUCTOSE-BISPHOSPHATE ALDOLASE CLASS 1"/>
    <property type="match status" value="1"/>
</dbReference>
<accession>A0A497XRH7</accession>
<evidence type="ECO:0000256" key="6">
    <source>
        <dbReference type="NCBIfam" id="TIGR01949"/>
    </source>
</evidence>
<comment type="subunit">
    <text evidence="5">Homodecamer.</text>
</comment>
<evidence type="ECO:0000256" key="7">
    <source>
        <dbReference type="PIRSR" id="PIRSR038992-1"/>
    </source>
</evidence>
<reference evidence="8 9" key="1">
    <citation type="submission" date="2018-10" db="EMBL/GenBank/DDBJ databases">
        <title>Genomic Encyclopedia of Archaeal and Bacterial Type Strains, Phase II (KMG-II): from individual species to whole genera.</title>
        <authorList>
            <person name="Goeker M."/>
        </authorList>
    </citation>
    <scope>NUCLEOTIDE SEQUENCE [LARGE SCALE GENOMIC DNA]</scope>
    <source>
        <strain evidence="8 9">DSM 16510</strain>
    </source>
</reference>
<dbReference type="RefSeq" id="WP_121011340.1">
    <property type="nucleotide sequence ID" value="NZ_RCCJ01000001.1"/>
</dbReference>
<dbReference type="SMART" id="SM01133">
    <property type="entry name" value="DeoC"/>
    <property type="match status" value="1"/>
</dbReference>
<evidence type="ECO:0000256" key="2">
    <source>
        <dbReference type="ARBA" id="ARBA00022679"/>
    </source>
</evidence>